<dbReference type="PANTHER" id="PTHR24121:SF15">
    <property type="entry name" value="ANKYRIN REPEAT PROTEIN"/>
    <property type="match status" value="1"/>
</dbReference>
<dbReference type="Gene3D" id="1.25.40.20">
    <property type="entry name" value="Ankyrin repeat-containing domain"/>
    <property type="match status" value="1"/>
</dbReference>
<dbReference type="PANTHER" id="PTHR24121">
    <property type="entry name" value="NO MECHANORECEPTOR POTENTIAL C, ISOFORM D-RELATED"/>
    <property type="match status" value="1"/>
</dbReference>
<name>A0AA88AI37_FICCA</name>
<dbReference type="InterPro" id="IPR036770">
    <property type="entry name" value="Ankyrin_rpt-contain_sf"/>
</dbReference>
<dbReference type="AlphaFoldDB" id="A0AA88AI37"/>
<evidence type="ECO:0000313" key="1">
    <source>
        <dbReference type="EMBL" id="GMN55949.1"/>
    </source>
</evidence>
<comment type="caution">
    <text evidence="1">The sequence shown here is derived from an EMBL/GenBank/DDBJ whole genome shotgun (WGS) entry which is preliminary data.</text>
</comment>
<keyword evidence="2" id="KW-1185">Reference proteome</keyword>
<reference evidence="1" key="1">
    <citation type="submission" date="2023-07" db="EMBL/GenBank/DDBJ databases">
        <title>draft genome sequence of fig (Ficus carica).</title>
        <authorList>
            <person name="Takahashi T."/>
            <person name="Nishimura K."/>
        </authorList>
    </citation>
    <scope>NUCLEOTIDE SEQUENCE</scope>
</reference>
<dbReference type="Proteomes" id="UP001187192">
    <property type="component" value="Unassembled WGS sequence"/>
</dbReference>
<dbReference type="SMART" id="SM00248">
    <property type="entry name" value="ANK"/>
    <property type="match status" value="3"/>
</dbReference>
<dbReference type="EMBL" id="BTGU01000060">
    <property type="protein sequence ID" value="GMN55949.1"/>
    <property type="molecule type" value="Genomic_DNA"/>
</dbReference>
<evidence type="ECO:0000313" key="2">
    <source>
        <dbReference type="Proteomes" id="UP001187192"/>
    </source>
</evidence>
<organism evidence="1 2">
    <name type="scientific">Ficus carica</name>
    <name type="common">Common fig</name>
    <dbReference type="NCBI Taxonomy" id="3494"/>
    <lineage>
        <taxon>Eukaryota</taxon>
        <taxon>Viridiplantae</taxon>
        <taxon>Streptophyta</taxon>
        <taxon>Embryophyta</taxon>
        <taxon>Tracheophyta</taxon>
        <taxon>Spermatophyta</taxon>
        <taxon>Magnoliopsida</taxon>
        <taxon>eudicotyledons</taxon>
        <taxon>Gunneridae</taxon>
        <taxon>Pentapetalae</taxon>
        <taxon>rosids</taxon>
        <taxon>fabids</taxon>
        <taxon>Rosales</taxon>
        <taxon>Moraceae</taxon>
        <taxon>Ficeae</taxon>
        <taxon>Ficus</taxon>
    </lineage>
</organism>
<proteinExistence type="predicted"/>
<gene>
    <name evidence="1" type="ORF">TIFTF001_025063</name>
</gene>
<sequence>MSSNSSDQGTSMIRSYDQMTNNMLKKELFAKVMKGEWEEVVKIHEQDRRAYKTKITSLGHTAFHLAILLVKKEIAEKLLDDLLMINKRDHNDVDHVVSEAKEILLIGNVRGHTALHMAAAAGSKKMCRCIGAVDKSLVLARDHRGETPLFRAVVYGRRRAFLHLHCLISGDAHRAGDTTDVKKYCFRDDGQTILHNAISMENFELVNYADKEGEFPLHALARKSAAFRSGTRYRGRDRILYHCISVKKLEVDYKALEEYSNPTKGIKDKNPNPPENKRSIFLNLIGLLSRNVTQVAGHVKKESCANVDVENREGRIEQTGPNIANQERQHHFSSSYMSYFKYSVKFVCKAILPVVFGYASSSSRIRSSRSSSAKSTQDCFLPAEYLTDIL</sequence>
<protein>
    <submittedName>
        <fullName evidence="1">Uncharacterized protein</fullName>
    </submittedName>
</protein>
<accession>A0AA88AI37</accession>
<dbReference type="SUPFAM" id="SSF48403">
    <property type="entry name" value="Ankyrin repeat"/>
    <property type="match status" value="1"/>
</dbReference>
<dbReference type="InterPro" id="IPR002110">
    <property type="entry name" value="Ankyrin_rpt"/>
</dbReference>